<gene>
    <name evidence="7" type="primary">rlmD</name>
    <name evidence="7" type="ORF">ACFQ41_09290</name>
</gene>
<keyword evidence="3 4" id="KW-0949">S-adenosyl-L-methionine</keyword>
<accession>A0ABW4BG69</accession>
<feature type="binding site" evidence="4">
    <location>
        <position position="383"/>
    </location>
    <ligand>
        <name>S-adenosyl-L-methionine</name>
        <dbReference type="ChEBI" id="CHEBI:59789"/>
    </ligand>
</feature>
<dbReference type="Pfam" id="PF05958">
    <property type="entry name" value="tRNA_U5-meth_tr"/>
    <property type="match status" value="1"/>
</dbReference>
<dbReference type="PANTHER" id="PTHR11061:SF30">
    <property type="entry name" value="TRNA (URACIL(54)-C(5))-METHYLTRANSFERASE"/>
    <property type="match status" value="1"/>
</dbReference>
<evidence type="ECO:0000256" key="3">
    <source>
        <dbReference type="ARBA" id="ARBA00022691"/>
    </source>
</evidence>
<sequence length="455" mass="50351">MAKAPVVKNQELTVTILDLTYEGMGVAKVDGFPLFIENALPGEEVQVHVLKVEKQYGFAKLVKLLKASPDRQVPVDKAYTQTGIAPLQHLAYPAQLKFKQHQIEELYQKQNLAVPVLPTLGMADPKGYRNKAQIPVRQVNGQATTGFFKRRSHDLVPLEDFYIQDPKIDAAVVVVRDLLRQYGLTGYDETKNTGLVRHIMVRRGYFSHEMMIVLVVTTWALPHQDDLVAGIQAALPEVTSIMLNLNDKRTNVIMGRKTRLLAGRSYLTDQLLGNTFQISPLSFYQVNPQQTEVLYTKAIEAAGLTGKETVIDAYSGIGTISLAMAKHAKHVYGVEIVPEAVADARQNARLNGIDNATFEVGKAEDLMQTWRDQQLPVDVLMVDPPRKGLAKEFIDAVGVLLPPKMIYVSCNPATLARDLKALAAFGYQATQTQPVDMFPQTTSIESVTALTLNAD</sequence>
<dbReference type="PROSITE" id="PS01230">
    <property type="entry name" value="TRMA_1"/>
    <property type="match status" value="1"/>
</dbReference>
<dbReference type="Gene3D" id="3.40.50.150">
    <property type="entry name" value="Vaccinia Virus protein VP39"/>
    <property type="match status" value="1"/>
</dbReference>
<evidence type="ECO:0000313" key="8">
    <source>
        <dbReference type="Proteomes" id="UP001597199"/>
    </source>
</evidence>
<dbReference type="EC" id="2.1.1.190" evidence="7"/>
<dbReference type="InterPro" id="IPR010280">
    <property type="entry name" value="U5_MeTrfase_fam"/>
</dbReference>
<keyword evidence="2 4" id="KW-0808">Transferase</keyword>
<dbReference type="NCBIfam" id="TIGR00479">
    <property type="entry name" value="rumA"/>
    <property type="match status" value="1"/>
</dbReference>
<keyword evidence="8" id="KW-1185">Reference proteome</keyword>
<feature type="binding site" evidence="4">
    <location>
        <position position="335"/>
    </location>
    <ligand>
        <name>S-adenosyl-L-methionine</name>
        <dbReference type="ChEBI" id="CHEBI:59789"/>
    </ligand>
</feature>
<dbReference type="CDD" id="cd02440">
    <property type="entry name" value="AdoMet_MTases"/>
    <property type="match status" value="1"/>
</dbReference>
<dbReference type="InterPro" id="IPR012340">
    <property type="entry name" value="NA-bd_OB-fold"/>
</dbReference>
<evidence type="ECO:0000313" key="7">
    <source>
        <dbReference type="EMBL" id="MFD1399501.1"/>
    </source>
</evidence>
<dbReference type="SUPFAM" id="SSF50249">
    <property type="entry name" value="Nucleic acid-binding proteins"/>
    <property type="match status" value="1"/>
</dbReference>
<dbReference type="GO" id="GO:0032259">
    <property type="term" value="P:methylation"/>
    <property type="evidence" value="ECO:0007669"/>
    <property type="project" value="UniProtKB-KW"/>
</dbReference>
<protein>
    <submittedName>
        <fullName evidence="7">23S rRNA (Uracil(1939)-C(5))-methyltransferase RlmD</fullName>
        <ecNumber evidence="7">2.1.1.190</ecNumber>
    </submittedName>
</protein>
<dbReference type="PANTHER" id="PTHR11061">
    <property type="entry name" value="RNA M5U METHYLTRANSFERASE"/>
    <property type="match status" value="1"/>
</dbReference>
<dbReference type="PROSITE" id="PS50926">
    <property type="entry name" value="TRAM"/>
    <property type="match status" value="1"/>
</dbReference>
<feature type="active site" description="Nucleophile" evidence="4">
    <location>
        <position position="410"/>
    </location>
</feature>
<comment type="caution">
    <text evidence="7">The sequence shown here is derived from an EMBL/GenBank/DDBJ whole genome shotgun (WGS) entry which is preliminary data.</text>
</comment>
<feature type="domain" description="TRAM" evidence="6">
    <location>
        <begin position="5"/>
        <end position="63"/>
    </location>
</feature>
<evidence type="ECO:0000256" key="1">
    <source>
        <dbReference type="ARBA" id="ARBA00022603"/>
    </source>
</evidence>
<dbReference type="Gene3D" id="2.40.50.1070">
    <property type="match status" value="1"/>
</dbReference>
<proteinExistence type="inferred from homology"/>
<name>A0ABW4BG69_9LACO</name>
<evidence type="ECO:0000256" key="5">
    <source>
        <dbReference type="PROSITE-ProRule" id="PRU10015"/>
    </source>
</evidence>
<dbReference type="PROSITE" id="PS51687">
    <property type="entry name" value="SAM_MT_RNA_M5U"/>
    <property type="match status" value="1"/>
</dbReference>
<evidence type="ECO:0000256" key="2">
    <source>
        <dbReference type="ARBA" id="ARBA00022679"/>
    </source>
</evidence>
<organism evidence="7 8">
    <name type="scientific">Lacticaseibacillus suilingensis</name>
    <dbReference type="NCBI Taxonomy" id="2799577"/>
    <lineage>
        <taxon>Bacteria</taxon>
        <taxon>Bacillati</taxon>
        <taxon>Bacillota</taxon>
        <taxon>Bacilli</taxon>
        <taxon>Lactobacillales</taxon>
        <taxon>Lactobacillaceae</taxon>
        <taxon>Lacticaseibacillus</taxon>
    </lineage>
</organism>
<dbReference type="InterPro" id="IPR029063">
    <property type="entry name" value="SAM-dependent_MTases_sf"/>
</dbReference>
<comment type="similarity">
    <text evidence="4">Belongs to the class I-like SAM-binding methyltransferase superfamily. RNA M5U methyltransferase family.</text>
</comment>
<dbReference type="RefSeq" id="WP_204119602.1">
    <property type="nucleotide sequence ID" value="NZ_BOLV01000019.1"/>
</dbReference>
<dbReference type="Proteomes" id="UP001597199">
    <property type="component" value="Unassembled WGS sequence"/>
</dbReference>
<dbReference type="Gene3D" id="2.40.50.140">
    <property type="entry name" value="Nucleic acid-binding proteins"/>
    <property type="match status" value="1"/>
</dbReference>
<evidence type="ECO:0000256" key="4">
    <source>
        <dbReference type="PROSITE-ProRule" id="PRU01024"/>
    </source>
</evidence>
<dbReference type="InterPro" id="IPR002792">
    <property type="entry name" value="TRAM_dom"/>
</dbReference>
<evidence type="ECO:0000259" key="6">
    <source>
        <dbReference type="PROSITE" id="PS50926"/>
    </source>
</evidence>
<dbReference type="EMBL" id="JBHTOA010000033">
    <property type="protein sequence ID" value="MFD1399501.1"/>
    <property type="molecule type" value="Genomic_DNA"/>
</dbReference>
<dbReference type="InterPro" id="IPR030390">
    <property type="entry name" value="MeTrfase_TrmA_AS"/>
</dbReference>
<dbReference type="SUPFAM" id="SSF53335">
    <property type="entry name" value="S-adenosyl-L-methionine-dependent methyltransferases"/>
    <property type="match status" value="1"/>
</dbReference>
<feature type="binding site" evidence="4">
    <location>
        <position position="285"/>
    </location>
    <ligand>
        <name>S-adenosyl-L-methionine</name>
        <dbReference type="ChEBI" id="CHEBI:59789"/>
    </ligand>
</feature>
<feature type="binding site" evidence="4">
    <location>
        <position position="314"/>
    </location>
    <ligand>
        <name>S-adenosyl-L-methionine</name>
        <dbReference type="ChEBI" id="CHEBI:59789"/>
    </ligand>
</feature>
<reference evidence="8" key="1">
    <citation type="journal article" date="2019" name="Int. J. Syst. Evol. Microbiol.">
        <title>The Global Catalogue of Microorganisms (GCM) 10K type strain sequencing project: providing services to taxonomists for standard genome sequencing and annotation.</title>
        <authorList>
            <consortium name="The Broad Institute Genomics Platform"/>
            <consortium name="The Broad Institute Genome Sequencing Center for Infectious Disease"/>
            <person name="Wu L."/>
            <person name="Ma J."/>
        </authorList>
    </citation>
    <scope>NUCLEOTIDE SEQUENCE [LARGE SCALE GENOMIC DNA]</scope>
    <source>
        <strain evidence="8">CCM 9110</strain>
    </source>
</reference>
<dbReference type="Pfam" id="PF01938">
    <property type="entry name" value="TRAM"/>
    <property type="match status" value="1"/>
</dbReference>
<feature type="active site" evidence="5">
    <location>
        <position position="410"/>
    </location>
</feature>
<keyword evidence="1 4" id="KW-0489">Methyltransferase</keyword>
<dbReference type="GO" id="GO:0008168">
    <property type="term" value="F:methyltransferase activity"/>
    <property type="evidence" value="ECO:0007669"/>
    <property type="project" value="UniProtKB-KW"/>
</dbReference>